<organism evidence="2 3">
    <name type="scientific">Stemphylium lycopersici</name>
    <name type="common">Tomato gray leaf spot disease fungus</name>
    <name type="synonym">Thyrospora lycopersici</name>
    <dbReference type="NCBI Taxonomy" id="183478"/>
    <lineage>
        <taxon>Eukaryota</taxon>
        <taxon>Fungi</taxon>
        <taxon>Dikarya</taxon>
        <taxon>Ascomycota</taxon>
        <taxon>Pezizomycotina</taxon>
        <taxon>Dothideomycetes</taxon>
        <taxon>Pleosporomycetidae</taxon>
        <taxon>Pleosporales</taxon>
        <taxon>Pleosporineae</taxon>
        <taxon>Pleosporaceae</taxon>
        <taxon>Stemphylium</taxon>
    </lineage>
</organism>
<feature type="region of interest" description="Disordered" evidence="1">
    <location>
        <begin position="450"/>
        <end position="475"/>
    </location>
</feature>
<evidence type="ECO:0000313" key="2">
    <source>
        <dbReference type="EMBL" id="RAR16447.1"/>
    </source>
</evidence>
<comment type="caution">
    <text evidence="2">The sequence shown here is derived from an EMBL/GenBank/DDBJ whole genome shotgun (WGS) entry which is preliminary data.</text>
</comment>
<dbReference type="AlphaFoldDB" id="A0A364NGS4"/>
<keyword evidence="3" id="KW-1185">Reference proteome</keyword>
<reference evidence="3" key="1">
    <citation type="submission" date="2018-05" db="EMBL/GenBank/DDBJ databases">
        <title>Draft genome sequence of Stemphylium lycopersici strain CIDEFI 213.</title>
        <authorList>
            <person name="Medina R."/>
            <person name="Franco M.E.E."/>
            <person name="Lucentini C.G."/>
            <person name="Saparrat M.C.N."/>
            <person name="Balatti P.A."/>
        </authorList>
    </citation>
    <scope>NUCLEOTIDE SEQUENCE [LARGE SCALE GENOMIC DNA]</scope>
    <source>
        <strain evidence="3">CIDEFI 213</strain>
    </source>
</reference>
<feature type="compositionally biased region" description="Basic residues" evidence="1">
    <location>
        <begin position="160"/>
        <end position="179"/>
    </location>
</feature>
<dbReference type="Proteomes" id="UP000249619">
    <property type="component" value="Unassembled WGS sequence"/>
</dbReference>
<evidence type="ECO:0000256" key="1">
    <source>
        <dbReference type="SAM" id="MobiDB-lite"/>
    </source>
</evidence>
<evidence type="ECO:0000313" key="3">
    <source>
        <dbReference type="Proteomes" id="UP000249619"/>
    </source>
</evidence>
<protein>
    <submittedName>
        <fullName evidence="2">Uncharacterized protein</fullName>
    </submittedName>
</protein>
<feature type="region of interest" description="Disordered" evidence="1">
    <location>
        <begin position="120"/>
        <end position="193"/>
    </location>
</feature>
<name>A0A364NGS4_STELY</name>
<accession>A0A364NGS4</accession>
<dbReference type="EMBL" id="QGDH01000002">
    <property type="protein sequence ID" value="RAR16447.1"/>
    <property type="molecule type" value="Genomic_DNA"/>
</dbReference>
<sequence length="475" mass="53354">MASTNYDDGTWTQDKVKVFLQKHPLFLQHDMQIHKIDKGTSFENLVRGARLLDYYNGDSNTSEPDPIDYDMFNVNKQLKVMCRNVGVPYNGNNKQERPKAELVASLSKWDRNNRPRIAAFATHVDPRPSKKNSNAAKAPSQTAQAQTQATGGKSANSAKTTKRKTSSFKDNKHSKRQKRAKVDETDDEFDMEDELMSSDDEVIQKFTRISRMASLADTDKQVDTNATSAATGQESVANSKQDIVTGRTRGKANAGRVDAIRSKYPDLRKLKKRLRSVERSKMETGSDLTRATAANTDMEQVPNLEDHDNPPGAGCNASPMVLSRQKSNTGVSRSVIRSMGMSKTYAEVSRTQSPDNSNREDESEPDALTEESGVKQTAEDEGVVDTQEIPSRKRKLGALFARLRRGNKTVRVRMEPEIPPPNPLPLNKLGSWRQEERFYDEAKRGERKLRLWLGPGTSPPRSPKLGEEERKLEKW</sequence>
<feature type="compositionally biased region" description="Acidic residues" evidence="1">
    <location>
        <begin position="184"/>
        <end position="193"/>
    </location>
</feature>
<feature type="compositionally biased region" description="Basic and acidic residues" evidence="1">
    <location>
        <begin position="464"/>
        <end position="475"/>
    </location>
</feature>
<gene>
    <name evidence="2" type="ORF">DDE83_000012</name>
</gene>
<feature type="compositionally biased region" description="Low complexity" evidence="1">
    <location>
        <begin position="135"/>
        <end position="155"/>
    </location>
</feature>
<proteinExistence type="predicted"/>
<feature type="compositionally biased region" description="Polar residues" evidence="1">
    <location>
        <begin position="286"/>
        <end position="298"/>
    </location>
</feature>
<feature type="region of interest" description="Disordered" evidence="1">
    <location>
        <begin position="276"/>
        <end position="392"/>
    </location>
</feature>